<evidence type="ECO:0000256" key="5">
    <source>
        <dbReference type="SAM" id="MobiDB-lite"/>
    </source>
</evidence>
<gene>
    <name evidence="7" type="ORF">I41_05450</name>
</gene>
<protein>
    <submittedName>
        <fullName evidence="7">RNA polymerase sigma factor</fullName>
    </submittedName>
</protein>
<dbReference type="NCBIfam" id="TIGR02989">
    <property type="entry name" value="Sig-70_gvs1"/>
    <property type="match status" value="1"/>
</dbReference>
<proteinExistence type="inferred from homology"/>
<evidence type="ECO:0000256" key="4">
    <source>
        <dbReference type="ARBA" id="ARBA00023163"/>
    </source>
</evidence>
<dbReference type="EMBL" id="CP036339">
    <property type="protein sequence ID" value="QDT71388.1"/>
    <property type="molecule type" value="Genomic_DNA"/>
</dbReference>
<evidence type="ECO:0000313" key="7">
    <source>
        <dbReference type="EMBL" id="QDT71388.1"/>
    </source>
</evidence>
<dbReference type="KEGG" id="llh:I41_05450"/>
<dbReference type="PANTHER" id="PTHR43133:SF51">
    <property type="entry name" value="RNA POLYMERASE SIGMA FACTOR"/>
    <property type="match status" value="1"/>
</dbReference>
<feature type="domain" description="RNA polymerase sigma factor 70 region 4 type 2" evidence="6">
    <location>
        <begin position="144"/>
        <end position="194"/>
    </location>
</feature>
<evidence type="ECO:0000259" key="6">
    <source>
        <dbReference type="Pfam" id="PF08281"/>
    </source>
</evidence>
<dbReference type="Gene3D" id="1.10.10.10">
    <property type="entry name" value="Winged helix-like DNA-binding domain superfamily/Winged helix DNA-binding domain"/>
    <property type="match status" value="1"/>
</dbReference>
<keyword evidence="8" id="KW-1185">Reference proteome</keyword>
<keyword evidence="3" id="KW-0731">Sigma factor</keyword>
<keyword evidence="4" id="KW-0804">Transcription</keyword>
<accession>A0A517TSN5</accession>
<feature type="compositionally biased region" description="Low complexity" evidence="5">
    <location>
        <begin position="1"/>
        <end position="12"/>
    </location>
</feature>
<dbReference type="Pfam" id="PF08281">
    <property type="entry name" value="Sigma70_r4_2"/>
    <property type="match status" value="1"/>
</dbReference>
<dbReference type="SUPFAM" id="SSF88946">
    <property type="entry name" value="Sigma2 domain of RNA polymerase sigma factors"/>
    <property type="match status" value="1"/>
</dbReference>
<dbReference type="InterPro" id="IPR036388">
    <property type="entry name" value="WH-like_DNA-bd_sf"/>
</dbReference>
<evidence type="ECO:0000313" key="8">
    <source>
        <dbReference type="Proteomes" id="UP000317909"/>
    </source>
</evidence>
<dbReference type="InterPro" id="IPR013324">
    <property type="entry name" value="RNA_pol_sigma_r3/r4-like"/>
</dbReference>
<sequence>MRAGRADATARCAAREISPSPSPTTVPAVSEKPLTADQFVVLIARHERRVRSFIVSLAASSADAVDEILQATYLVAWQKLQSFSYVEATPDEELVRWMCTIARFELMSYSRRYDSARMAFDDALIAQIADVHVESSDYLESRHQALRGCLEKLSPRQREMLGQRYWRGLSIQELASSRGQEVNAVYTTLSRIRKGLERCIRASLRQEGYAS</sequence>
<reference evidence="7 8" key="1">
    <citation type="submission" date="2019-02" db="EMBL/GenBank/DDBJ databases">
        <title>Deep-cultivation of Planctomycetes and their phenomic and genomic characterization uncovers novel biology.</title>
        <authorList>
            <person name="Wiegand S."/>
            <person name="Jogler M."/>
            <person name="Boedeker C."/>
            <person name="Pinto D."/>
            <person name="Vollmers J."/>
            <person name="Rivas-Marin E."/>
            <person name="Kohn T."/>
            <person name="Peeters S.H."/>
            <person name="Heuer A."/>
            <person name="Rast P."/>
            <person name="Oberbeckmann S."/>
            <person name="Bunk B."/>
            <person name="Jeske O."/>
            <person name="Meyerdierks A."/>
            <person name="Storesund J.E."/>
            <person name="Kallscheuer N."/>
            <person name="Luecker S."/>
            <person name="Lage O.M."/>
            <person name="Pohl T."/>
            <person name="Merkel B.J."/>
            <person name="Hornburger P."/>
            <person name="Mueller R.-W."/>
            <person name="Bruemmer F."/>
            <person name="Labrenz M."/>
            <person name="Spormann A.M."/>
            <person name="Op den Camp H."/>
            <person name="Overmann J."/>
            <person name="Amann R."/>
            <person name="Jetten M.S.M."/>
            <person name="Mascher T."/>
            <person name="Medema M.H."/>
            <person name="Devos D.P."/>
            <person name="Kaster A.-K."/>
            <person name="Ovreas L."/>
            <person name="Rohde M."/>
            <person name="Galperin M.Y."/>
            <person name="Jogler C."/>
        </authorList>
    </citation>
    <scope>NUCLEOTIDE SEQUENCE [LARGE SCALE GENOMIC DNA]</scope>
    <source>
        <strain evidence="7 8">I41</strain>
    </source>
</reference>
<dbReference type="Gene3D" id="1.10.1740.10">
    <property type="match status" value="1"/>
</dbReference>
<dbReference type="GO" id="GO:0006352">
    <property type="term" value="P:DNA-templated transcription initiation"/>
    <property type="evidence" value="ECO:0007669"/>
    <property type="project" value="InterPro"/>
</dbReference>
<dbReference type="GO" id="GO:0016987">
    <property type="term" value="F:sigma factor activity"/>
    <property type="evidence" value="ECO:0007669"/>
    <property type="project" value="UniProtKB-KW"/>
</dbReference>
<dbReference type="InterPro" id="IPR039425">
    <property type="entry name" value="RNA_pol_sigma-70-like"/>
</dbReference>
<evidence type="ECO:0000256" key="3">
    <source>
        <dbReference type="ARBA" id="ARBA00023082"/>
    </source>
</evidence>
<comment type="similarity">
    <text evidence="1">Belongs to the sigma-70 factor family. ECF subfamily.</text>
</comment>
<evidence type="ECO:0000256" key="2">
    <source>
        <dbReference type="ARBA" id="ARBA00023015"/>
    </source>
</evidence>
<dbReference type="InterPro" id="IPR013325">
    <property type="entry name" value="RNA_pol_sigma_r2"/>
</dbReference>
<dbReference type="NCBIfam" id="TIGR02937">
    <property type="entry name" value="sigma70-ECF"/>
    <property type="match status" value="1"/>
</dbReference>
<dbReference type="Proteomes" id="UP000317909">
    <property type="component" value="Chromosome"/>
</dbReference>
<dbReference type="PANTHER" id="PTHR43133">
    <property type="entry name" value="RNA POLYMERASE ECF-TYPE SIGMA FACTO"/>
    <property type="match status" value="1"/>
</dbReference>
<keyword evidence="2" id="KW-0805">Transcription regulation</keyword>
<dbReference type="GO" id="GO:0003677">
    <property type="term" value="F:DNA binding"/>
    <property type="evidence" value="ECO:0007669"/>
    <property type="project" value="InterPro"/>
</dbReference>
<evidence type="ECO:0000256" key="1">
    <source>
        <dbReference type="ARBA" id="ARBA00010641"/>
    </source>
</evidence>
<dbReference type="OrthoDB" id="269983at2"/>
<organism evidence="7 8">
    <name type="scientific">Lacipirellula limnantheis</name>
    <dbReference type="NCBI Taxonomy" id="2528024"/>
    <lineage>
        <taxon>Bacteria</taxon>
        <taxon>Pseudomonadati</taxon>
        <taxon>Planctomycetota</taxon>
        <taxon>Planctomycetia</taxon>
        <taxon>Pirellulales</taxon>
        <taxon>Lacipirellulaceae</taxon>
        <taxon>Lacipirellula</taxon>
    </lineage>
</organism>
<dbReference type="SUPFAM" id="SSF88659">
    <property type="entry name" value="Sigma3 and sigma4 domains of RNA polymerase sigma factors"/>
    <property type="match status" value="1"/>
</dbReference>
<feature type="region of interest" description="Disordered" evidence="5">
    <location>
        <begin position="1"/>
        <end position="28"/>
    </location>
</feature>
<dbReference type="InterPro" id="IPR014284">
    <property type="entry name" value="RNA_pol_sigma-70_dom"/>
</dbReference>
<dbReference type="AlphaFoldDB" id="A0A517TSN5"/>
<dbReference type="InterPro" id="IPR014331">
    <property type="entry name" value="RNA_pol_sigma70_ECF_RHOBA"/>
</dbReference>
<name>A0A517TSN5_9BACT</name>
<dbReference type="InterPro" id="IPR013249">
    <property type="entry name" value="RNA_pol_sigma70_r4_t2"/>
</dbReference>